<organism evidence="6 7">
    <name type="scientific">Namhaeicola litoreus</name>
    <dbReference type="NCBI Taxonomy" id="1052145"/>
    <lineage>
        <taxon>Bacteria</taxon>
        <taxon>Pseudomonadati</taxon>
        <taxon>Bacteroidota</taxon>
        <taxon>Flavobacteriia</taxon>
        <taxon>Flavobacteriales</taxon>
        <taxon>Flavobacteriaceae</taxon>
        <taxon>Namhaeicola</taxon>
    </lineage>
</organism>
<accession>A0ABW3Y132</accession>
<evidence type="ECO:0000256" key="4">
    <source>
        <dbReference type="PROSITE-ProRule" id="PRU00433"/>
    </source>
</evidence>
<dbReference type="Gene3D" id="1.10.760.10">
    <property type="entry name" value="Cytochrome c-like domain"/>
    <property type="match status" value="1"/>
</dbReference>
<comment type="caution">
    <text evidence="6">The sequence shown here is derived from an EMBL/GenBank/DDBJ whole genome shotgun (WGS) entry which is preliminary data.</text>
</comment>
<feature type="domain" description="Cytochrome c" evidence="5">
    <location>
        <begin position="8"/>
        <end position="141"/>
    </location>
</feature>
<proteinExistence type="predicted"/>
<dbReference type="InterPro" id="IPR036909">
    <property type="entry name" value="Cyt_c-like_dom_sf"/>
</dbReference>
<evidence type="ECO:0000313" key="6">
    <source>
        <dbReference type="EMBL" id="MFD1314449.1"/>
    </source>
</evidence>
<keyword evidence="1 4" id="KW-0349">Heme</keyword>
<sequence>MSNNISFNLVLFGLAVFISVSCESKKPTKSKALNDQPKTIEKPVENEDLALLKMRCYACHQVSSKSHDEIIAPPLAAVKRRYLRSFPEREAFINAIVNWTMDPKEKNALMYGAVKKFKVMPYQSFDKSEMSVIAGYIYDNDLEEPEWFEEHEAEMHRGKSEN</sequence>
<evidence type="ECO:0000256" key="3">
    <source>
        <dbReference type="ARBA" id="ARBA00023004"/>
    </source>
</evidence>
<evidence type="ECO:0000256" key="1">
    <source>
        <dbReference type="ARBA" id="ARBA00022617"/>
    </source>
</evidence>
<dbReference type="PROSITE" id="PS51007">
    <property type="entry name" value="CYTC"/>
    <property type="match status" value="1"/>
</dbReference>
<keyword evidence="3 4" id="KW-0408">Iron</keyword>
<dbReference type="Proteomes" id="UP001597201">
    <property type="component" value="Unassembled WGS sequence"/>
</dbReference>
<dbReference type="RefSeq" id="WP_377176058.1">
    <property type="nucleotide sequence ID" value="NZ_JBHTMY010000002.1"/>
</dbReference>
<dbReference type="EMBL" id="JBHTMY010000002">
    <property type="protein sequence ID" value="MFD1314449.1"/>
    <property type="molecule type" value="Genomic_DNA"/>
</dbReference>
<gene>
    <name evidence="6" type="ORF">ACFQ39_02380</name>
</gene>
<dbReference type="SUPFAM" id="SSF46626">
    <property type="entry name" value="Cytochrome c"/>
    <property type="match status" value="1"/>
</dbReference>
<dbReference type="InterPro" id="IPR009056">
    <property type="entry name" value="Cyt_c-like_dom"/>
</dbReference>
<evidence type="ECO:0000313" key="7">
    <source>
        <dbReference type="Proteomes" id="UP001597201"/>
    </source>
</evidence>
<keyword evidence="7" id="KW-1185">Reference proteome</keyword>
<evidence type="ECO:0000256" key="2">
    <source>
        <dbReference type="ARBA" id="ARBA00022723"/>
    </source>
</evidence>
<protein>
    <submittedName>
        <fullName evidence="6">C-type cytochrome</fullName>
    </submittedName>
</protein>
<reference evidence="7" key="1">
    <citation type="journal article" date="2019" name="Int. J. Syst. Evol. Microbiol.">
        <title>The Global Catalogue of Microorganisms (GCM) 10K type strain sequencing project: providing services to taxonomists for standard genome sequencing and annotation.</title>
        <authorList>
            <consortium name="The Broad Institute Genomics Platform"/>
            <consortium name="The Broad Institute Genome Sequencing Center for Infectious Disease"/>
            <person name="Wu L."/>
            <person name="Ma J."/>
        </authorList>
    </citation>
    <scope>NUCLEOTIDE SEQUENCE [LARGE SCALE GENOMIC DNA]</scope>
    <source>
        <strain evidence="7">CCUG 61485</strain>
    </source>
</reference>
<evidence type="ECO:0000259" key="5">
    <source>
        <dbReference type="PROSITE" id="PS51007"/>
    </source>
</evidence>
<keyword evidence="2 4" id="KW-0479">Metal-binding</keyword>
<name>A0ABW3Y132_9FLAO</name>